<dbReference type="Gene3D" id="1.10.357.70">
    <property type="entry name" value="Exocyst complex component Sec6, C-terminal domain"/>
    <property type="match status" value="1"/>
</dbReference>
<dbReference type="GO" id="GO:0000149">
    <property type="term" value="F:SNARE binding"/>
    <property type="evidence" value="ECO:0007669"/>
    <property type="project" value="TreeGrafter"/>
</dbReference>
<gene>
    <name evidence="4" type="primary">SEC6_2</name>
    <name evidence="4" type="ORF">DFQ27_005583</name>
</gene>
<dbReference type="EMBL" id="JAAAJB010000004">
    <property type="protein sequence ID" value="KAG0270505.1"/>
    <property type="molecule type" value="Genomic_DNA"/>
</dbReference>
<evidence type="ECO:0000313" key="5">
    <source>
        <dbReference type="Proteomes" id="UP000807716"/>
    </source>
</evidence>
<dbReference type="AlphaFoldDB" id="A0A9P6QJD0"/>
<dbReference type="InterPro" id="IPR010326">
    <property type="entry name" value="EXOC3/Sec6"/>
</dbReference>
<dbReference type="GO" id="GO:0000145">
    <property type="term" value="C:exocyst"/>
    <property type="evidence" value="ECO:0007669"/>
    <property type="project" value="InterPro"/>
</dbReference>
<comment type="similarity">
    <text evidence="1">Belongs to the SEC6 family.</text>
</comment>
<reference evidence="4" key="1">
    <citation type="journal article" date="2020" name="Fungal Divers.">
        <title>Resolving the Mortierellaceae phylogeny through synthesis of multi-gene phylogenetics and phylogenomics.</title>
        <authorList>
            <person name="Vandepol N."/>
            <person name="Liber J."/>
            <person name="Desiro A."/>
            <person name="Na H."/>
            <person name="Kennedy M."/>
            <person name="Barry K."/>
            <person name="Grigoriev I.V."/>
            <person name="Miller A.N."/>
            <person name="O'Donnell K."/>
            <person name="Stajich J.E."/>
            <person name="Bonito G."/>
        </authorList>
    </citation>
    <scope>NUCLEOTIDE SEQUENCE</scope>
    <source>
        <strain evidence="4">BC1065</strain>
    </source>
</reference>
<dbReference type="Pfam" id="PF06046">
    <property type="entry name" value="Sec6"/>
    <property type="match status" value="1"/>
</dbReference>
<evidence type="ECO:0000313" key="4">
    <source>
        <dbReference type="EMBL" id="KAG0270505.1"/>
    </source>
</evidence>
<keyword evidence="5" id="KW-1185">Reference proteome</keyword>
<sequence>MDGFFDVATQRVNLLLDNIFTVIKVAVGVLYTAEWYDKGSSMGMIIGTLQHFSADYKHAMGDSMFSKMMEWMLERLVVAMIGALRQKGIKLDPDQGLSGRLTAERQQVVNFFVQFIPPAKIQELIHPLELLHDFCCCTVKTAMLKLIPLYYQFPDLPQGLVEDVVRKRTDLDRSTVRSVLEAIRMRFMNNPPGLGCEATVFAKVKQ</sequence>
<organism evidence="4 5">
    <name type="scientific">Actinomortierella ambigua</name>
    <dbReference type="NCBI Taxonomy" id="1343610"/>
    <lineage>
        <taxon>Eukaryota</taxon>
        <taxon>Fungi</taxon>
        <taxon>Fungi incertae sedis</taxon>
        <taxon>Mucoromycota</taxon>
        <taxon>Mortierellomycotina</taxon>
        <taxon>Mortierellomycetes</taxon>
        <taxon>Mortierellales</taxon>
        <taxon>Mortierellaceae</taxon>
        <taxon>Actinomortierella</taxon>
    </lineage>
</organism>
<keyword evidence="3" id="KW-0268">Exocytosis</keyword>
<dbReference type="OrthoDB" id="190098at2759"/>
<accession>A0A9P6QJD0</accession>
<evidence type="ECO:0000256" key="3">
    <source>
        <dbReference type="ARBA" id="ARBA00022483"/>
    </source>
</evidence>
<keyword evidence="2" id="KW-0813">Transport</keyword>
<name>A0A9P6QJD0_9FUNG</name>
<evidence type="ECO:0000256" key="1">
    <source>
        <dbReference type="ARBA" id="ARBA00009447"/>
    </source>
</evidence>
<dbReference type="PANTHER" id="PTHR21292">
    <property type="entry name" value="EXOCYST COMPLEX COMPONENT SEC6-RELATED"/>
    <property type="match status" value="1"/>
</dbReference>
<dbReference type="Proteomes" id="UP000807716">
    <property type="component" value="Unassembled WGS sequence"/>
</dbReference>
<dbReference type="GO" id="GO:0051601">
    <property type="term" value="P:exocyst localization"/>
    <property type="evidence" value="ECO:0007669"/>
    <property type="project" value="TreeGrafter"/>
</dbReference>
<dbReference type="InterPro" id="IPR042532">
    <property type="entry name" value="EXOC3/Sec6_C"/>
</dbReference>
<proteinExistence type="inferred from homology"/>
<protein>
    <submittedName>
        <fullName evidence="4">SNARE-binding exocyst subunit S6</fullName>
    </submittedName>
</protein>
<dbReference type="PANTHER" id="PTHR21292:SF1">
    <property type="entry name" value="EXOCYST COMPLEX COMPONENT 3"/>
    <property type="match status" value="1"/>
</dbReference>
<comment type="caution">
    <text evidence="4">The sequence shown here is derived from an EMBL/GenBank/DDBJ whole genome shotgun (WGS) entry which is preliminary data.</text>
</comment>
<dbReference type="GO" id="GO:0006887">
    <property type="term" value="P:exocytosis"/>
    <property type="evidence" value="ECO:0007669"/>
    <property type="project" value="UniProtKB-KW"/>
</dbReference>
<evidence type="ECO:0000256" key="2">
    <source>
        <dbReference type="ARBA" id="ARBA00022448"/>
    </source>
</evidence>